<reference evidence="3" key="1">
    <citation type="journal article" date="2017" name="Front. Plant Sci.">
        <title>Climate Clever Clovers: New Paradigm to Reduce the Environmental Footprint of Ruminants by Breeding Low Methanogenic Forages Utilizing Haplotype Variation.</title>
        <authorList>
            <person name="Kaur P."/>
            <person name="Appels R."/>
            <person name="Bayer P.E."/>
            <person name="Keeble-Gagnere G."/>
            <person name="Wang J."/>
            <person name="Hirakawa H."/>
            <person name="Shirasawa K."/>
            <person name="Vercoe P."/>
            <person name="Stefanova K."/>
            <person name="Durmic Z."/>
            <person name="Nichols P."/>
            <person name="Revell C."/>
            <person name="Isobe S.N."/>
            <person name="Edwards D."/>
            <person name="Erskine W."/>
        </authorList>
    </citation>
    <scope>NUCLEOTIDE SEQUENCE [LARGE SCALE GENOMIC DNA]</scope>
    <source>
        <strain evidence="3">cv. Daliak</strain>
    </source>
</reference>
<feature type="region of interest" description="Disordered" evidence="1">
    <location>
        <begin position="308"/>
        <end position="344"/>
    </location>
</feature>
<name>A0A2Z6LXE0_TRISU</name>
<feature type="region of interest" description="Disordered" evidence="1">
    <location>
        <begin position="1"/>
        <end position="25"/>
    </location>
</feature>
<dbReference type="EMBL" id="DF973277">
    <property type="protein sequence ID" value="GAU23796.1"/>
    <property type="molecule type" value="Genomic_DNA"/>
</dbReference>
<keyword evidence="3" id="KW-1185">Reference proteome</keyword>
<dbReference type="AlphaFoldDB" id="A0A2Z6LXE0"/>
<feature type="compositionally biased region" description="Low complexity" evidence="1">
    <location>
        <begin position="10"/>
        <end position="22"/>
    </location>
</feature>
<protein>
    <submittedName>
        <fullName evidence="2">Uncharacterized protein</fullName>
    </submittedName>
</protein>
<evidence type="ECO:0000313" key="2">
    <source>
        <dbReference type="EMBL" id="GAU23796.1"/>
    </source>
</evidence>
<dbReference type="Proteomes" id="UP000242715">
    <property type="component" value="Unassembled WGS sequence"/>
</dbReference>
<evidence type="ECO:0000256" key="1">
    <source>
        <dbReference type="SAM" id="MobiDB-lite"/>
    </source>
</evidence>
<accession>A0A2Z6LXE0</accession>
<proteinExistence type="predicted"/>
<evidence type="ECO:0000313" key="3">
    <source>
        <dbReference type="Proteomes" id="UP000242715"/>
    </source>
</evidence>
<organism evidence="2 3">
    <name type="scientific">Trifolium subterraneum</name>
    <name type="common">Subterranean clover</name>
    <dbReference type="NCBI Taxonomy" id="3900"/>
    <lineage>
        <taxon>Eukaryota</taxon>
        <taxon>Viridiplantae</taxon>
        <taxon>Streptophyta</taxon>
        <taxon>Embryophyta</taxon>
        <taxon>Tracheophyta</taxon>
        <taxon>Spermatophyta</taxon>
        <taxon>Magnoliopsida</taxon>
        <taxon>eudicotyledons</taxon>
        <taxon>Gunneridae</taxon>
        <taxon>Pentapetalae</taxon>
        <taxon>rosids</taxon>
        <taxon>fabids</taxon>
        <taxon>Fabales</taxon>
        <taxon>Fabaceae</taxon>
        <taxon>Papilionoideae</taxon>
        <taxon>50 kb inversion clade</taxon>
        <taxon>NPAAA clade</taxon>
        <taxon>Hologalegina</taxon>
        <taxon>IRL clade</taxon>
        <taxon>Trifolieae</taxon>
        <taxon>Trifolium</taxon>
    </lineage>
</organism>
<gene>
    <name evidence="2" type="ORF">TSUD_27050</name>
</gene>
<sequence>MVILRELSDESGSSPTSPSLNPRVQGFVPKFWFSSSSDESDSDSSRSSDCVIISPSSFTGKELVEYRPVEDEEEVVVDPVGEDELVTTVNMVEPHYFYMYGTVIQTFNLWFPLTQFEGDVLRVLNVAPVQLHPNTWGFIKAFEGRLLSLSSQPNRGLFTLYASNFKNYQDTFFRLRCGPKLPDLMYDSKGNRLFPFYWSDNPTLIMGVREEMLTPFERETVQFLDSFLILDIKDVLRRENDAKSTLSFLKRMKRVPDEEWLAYLAKSKQKKLTPDAHVDPSVQLIIDADGSKGAKRKRKLEGSRVTIKVPRKEGESSGADGDVLPPPRVVTRASRSSTATVPDVGVAGDALNEAGVTDKKIEGGKLVPR</sequence>
<dbReference type="OrthoDB" id="1436780at2759"/>